<evidence type="ECO:0000313" key="2">
    <source>
        <dbReference type="Proteomes" id="UP000218824"/>
    </source>
</evidence>
<gene>
    <name evidence="1" type="ORF">LEN_0569</name>
</gene>
<proteinExistence type="predicted"/>
<evidence type="ECO:0000313" key="1">
    <source>
        <dbReference type="EMBL" id="BAV96056.1"/>
    </source>
</evidence>
<reference evidence="1 2" key="1">
    <citation type="journal article" date="2017" name="DNA Res.">
        <title>Complete genome sequence and expression profile of the commercial lytic enzyme producer Lysobacter enzymogenes M497-1.</title>
        <authorList>
            <person name="Takami H."/>
            <person name="Toyoda A."/>
            <person name="Uchiyama I."/>
            <person name="Itoh T."/>
            <person name="Takaki Y."/>
            <person name="Arai W."/>
            <person name="Nishi S."/>
            <person name="Kawai M."/>
            <person name="Shinya K."/>
            <person name="Ikeda H."/>
        </authorList>
    </citation>
    <scope>NUCLEOTIDE SEQUENCE [LARGE SCALE GENOMIC DNA]</scope>
    <source>
        <strain evidence="1 2">M497-1</strain>
    </source>
</reference>
<accession>A0AAU9ANV6</accession>
<name>A0AAU9ANV6_LYSEN</name>
<dbReference type="EMBL" id="AP014940">
    <property type="protein sequence ID" value="BAV96056.1"/>
    <property type="molecule type" value="Genomic_DNA"/>
</dbReference>
<organism evidence="1 2">
    <name type="scientific">Lysobacter enzymogenes</name>
    <dbReference type="NCBI Taxonomy" id="69"/>
    <lineage>
        <taxon>Bacteria</taxon>
        <taxon>Pseudomonadati</taxon>
        <taxon>Pseudomonadota</taxon>
        <taxon>Gammaproteobacteria</taxon>
        <taxon>Lysobacterales</taxon>
        <taxon>Lysobacteraceae</taxon>
        <taxon>Lysobacter</taxon>
    </lineage>
</organism>
<protein>
    <submittedName>
        <fullName evidence="1">Uncharacterized protein</fullName>
    </submittedName>
</protein>
<dbReference type="GeneID" id="83066679"/>
<sequence length="137" mass="15388">MAYALSRVSGCYFEKANGALVQELKQQLLRFSVLAGDTDSESIEILNHGGPVAAIRHLQSTRTEAEIAQHYRSQLEAEGWKLIESDERANADQSFKYCQNATGFNFSVWKYAGKTGYRIALLRNDKNSGVDYCSDKR</sequence>
<dbReference type="RefSeq" id="WP_145959942.1">
    <property type="nucleotide sequence ID" value="NZ_AP014940.1"/>
</dbReference>
<dbReference type="AlphaFoldDB" id="A0AAU9ANV6"/>
<dbReference type="KEGG" id="lem:LEN_0569"/>
<dbReference type="Proteomes" id="UP000218824">
    <property type="component" value="Chromosome"/>
</dbReference>